<evidence type="ECO:0000313" key="4">
    <source>
        <dbReference type="Proteomes" id="UP000800039"/>
    </source>
</evidence>
<organism evidence="3 4">
    <name type="scientific">Cucurbitaria berberidis CBS 394.84</name>
    <dbReference type="NCBI Taxonomy" id="1168544"/>
    <lineage>
        <taxon>Eukaryota</taxon>
        <taxon>Fungi</taxon>
        <taxon>Dikarya</taxon>
        <taxon>Ascomycota</taxon>
        <taxon>Pezizomycotina</taxon>
        <taxon>Dothideomycetes</taxon>
        <taxon>Pleosporomycetidae</taxon>
        <taxon>Pleosporales</taxon>
        <taxon>Pleosporineae</taxon>
        <taxon>Cucurbitariaceae</taxon>
        <taxon>Cucurbitaria</taxon>
    </lineage>
</organism>
<evidence type="ECO:0000313" key="3">
    <source>
        <dbReference type="EMBL" id="KAF1841543.1"/>
    </source>
</evidence>
<dbReference type="EMBL" id="ML976618">
    <property type="protein sequence ID" value="KAF1841543.1"/>
    <property type="molecule type" value="Genomic_DNA"/>
</dbReference>
<feature type="compositionally biased region" description="Acidic residues" evidence="1">
    <location>
        <begin position="379"/>
        <end position="395"/>
    </location>
</feature>
<gene>
    <name evidence="3" type="ORF">K460DRAFT_397748</name>
</gene>
<name>A0A9P4G9C7_9PLEO</name>
<evidence type="ECO:0000259" key="2">
    <source>
        <dbReference type="Pfam" id="PF06985"/>
    </source>
</evidence>
<keyword evidence="4" id="KW-1185">Reference proteome</keyword>
<dbReference type="OrthoDB" id="2288928at2759"/>
<dbReference type="Pfam" id="PF06985">
    <property type="entry name" value="HET"/>
    <property type="match status" value="1"/>
</dbReference>
<feature type="region of interest" description="Disordered" evidence="1">
    <location>
        <begin position="356"/>
        <end position="416"/>
    </location>
</feature>
<reference evidence="3" key="1">
    <citation type="submission" date="2020-01" db="EMBL/GenBank/DDBJ databases">
        <authorList>
            <consortium name="DOE Joint Genome Institute"/>
            <person name="Haridas S."/>
            <person name="Albert R."/>
            <person name="Binder M."/>
            <person name="Bloem J."/>
            <person name="Labutti K."/>
            <person name="Salamov A."/>
            <person name="Andreopoulos B."/>
            <person name="Baker S.E."/>
            <person name="Barry K."/>
            <person name="Bills G."/>
            <person name="Bluhm B.H."/>
            <person name="Cannon C."/>
            <person name="Castanera R."/>
            <person name="Culley D.E."/>
            <person name="Daum C."/>
            <person name="Ezra D."/>
            <person name="Gonzalez J.B."/>
            <person name="Henrissat B."/>
            <person name="Kuo A."/>
            <person name="Liang C."/>
            <person name="Lipzen A."/>
            <person name="Lutzoni F."/>
            <person name="Magnuson J."/>
            <person name="Mondo S."/>
            <person name="Nolan M."/>
            <person name="Ohm R."/>
            <person name="Pangilinan J."/>
            <person name="Park H.-J."/>
            <person name="Ramirez L."/>
            <person name="Alfaro M."/>
            <person name="Sun H."/>
            <person name="Tritt A."/>
            <person name="Yoshinaga Y."/>
            <person name="Zwiers L.-H."/>
            <person name="Turgeon B.G."/>
            <person name="Goodwin S.B."/>
            <person name="Spatafora J.W."/>
            <person name="Crous P.W."/>
            <person name="Grigoriev I.V."/>
        </authorList>
    </citation>
    <scope>NUCLEOTIDE SEQUENCE</scope>
    <source>
        <strain evidence="3">CBS 394.84</strain>
    </source>
</reference>
<feature type="compositionally biased region" description="Acidic residues" evidence="1">
    <location>
        <begin position="356"/>
        <end position="366"/>
    </location>
</feature>
<protein>
    <submittedName>
        <fullName evidence="3">WD40 repeat-like protein</fullName>
    </submittedName>
</protein>
<dbReference type="PANTHER" id="PTHR24148">
    <property type="entry name" value="ANKYRIN REPEAT DOMAIN-CONTAINING PROTEIN 39 HOMOLOG-RELATED"/>
    <property type="match status" value="1"/>
</dbReference>
<sequence>MFENVCAIPLDHDLFAQAIHPEEPIVAVGLASGHVQTYRLPPGASDDSDNDATLASENGFGHIETAWKTRRHKGSCRTLAYSLDGAQLYSAGTDGIVKVADSATGQVTAKIAIPLDPANNGIDAPTLVHALSPQSLIVTTDSSALHIYDIRQLGGKSALKPQDTHHPHDDYISSLTPLPATQASTSGFSKQWVTTGGSTLAVTDLRRGVMVRSEDQDEELLTSLIVTGLSTKGTNVGEKVIVGAGNGVLTLWERGVWDDQDERIVVDRSKGGGESLDSMALLPDGVGPGGKIVAVGMGNGDIRFAKIGPNKIVAELKHDELSHEGVIALGFDVSGRMISGGGKTVKVWGEKTWQDVDEDEDKEIEDSTAIGKREHDSDSNQDSDEDMEDSSEEDEPKQKRKKRKRNKGKQQSGHARFRQRADDCNCFLSVDAETLAKTSVFQTATADGPVGVHGQLDEHAQAALSDFIASKKAKHSEQLVQRAECSKLYQPLLDGEVRVLELYPGEPDDPFKGTLHIVSIDFSYPLMEDMSYKGERYTRHTNHAVSLATEKPVWYTALSYVWGAPIFDQAISIEPGFIKITSSLASALRHLRSIENSVILWIDQICMNQPDIAEKVQQIPLMGKIYTNATNTLIWLGDDEDSSSVLAFETMENVHARLQGSDAQVTPEDFGRLHFPPATDRSWWAVKQLLRRPWFTRLWTIQEAFLSRDLFIECGRAIACWDDFAAWCYLLHESRLLQWLTTNDALDREYSKGDPTAAPLPQGATVVNSIQADRIQGLTLVQREYLLNILVSTRYAQATQPKDKIYGVLGMAESNIVADYSPAVTDREVFHEACLTQLPLLIYELLSCVDHDQPLQPSWIPDWGSPRVTEALGYSTKAWTLYCAGGRPVAGQFPKMALSKDKKQVTLAGKMFDTIVTLGCVSQDPKLDIDNPQSGNRELASYVNIVREAIDAQTYHSSETSIYGAFLYTLLAGRDGSGVALPSQDHSEVFSLILDSTTGHMHSLPGQIYSPRRQKGFFTLNSLRSRKPAKTLEDLRTALRAALKMRRFVITRRGYFALVPRGAKDGDEVVVFDRACVPFVVRKTLDDAGNTVGYKMLGEAYVHGIMKGEVMAMDDVKLEDVTLV</sequence>
<dbReference type="Gene3D" id="2.130.10.10">
    <property type="entry name" value="YVTN repeat-like/Quinoprotein amine dehydrogenase"/>
    <property type="match status" value="1"/>
</dbReference>
<dbReference type="RefSeq" id="XP_040784106.1">
    <property type="nucleotide sequence ID" value="XM_040936180.1"/>
</dbReference>
<accession>A0A9P4G9C7</accession>
<dbReference type="PANTHER" id="PTHR24148:SF80">
    <property type="entry name" value="HETEROKARYON INCOMPATIBILITY DOMAIN-CONTAINING PROTEIN"/>
    <property type="match status" value="1"/>
</dbReference>
<dbReference type="InterPro" id="IPR052895">
    <property type="entry name" value="HetReg/Transcr_Mod"/>
</dbReference>
<proteinExistence type="predicted"/>
<dbReference type="GeneID" id="63853431"/>
<feature type="domain" description="Heterokaryon incompatibility" evidence="2">
    <location>
        <begin position="555"/>
        <end position="703"/>
    </location>
</feature>
<dbReference type="InterPro" id="IPR001680">
    <property type="entry name" value="WD40_rpt"/>
</dbReference>
<dbReference type="Proteomes" id="UP000800039">
    <property type="component" value="Unassembled WGS sequence"/>
</dbReference>
<feature type="compositionally biased region" description="Basic residues" evidence="1">
    <location>
        <begin position="398"/>
        <end position="408"/>
    </location>
</feature>
<dbReference type="AlphaFoldDB" id="A0A9P4G9C7"/>
<dbReference type="Pfam" id="PF00400">
    <property type="entry name" value="WD40"/>
    <property type="match status" value="1"/>
</dbReference>
<dbReference type="InterPro" id="IPR036322">
    <property type="entry name" value="WD40_repeat_dom_sf"/>
</dbReference>
<evidence type="ECO:0000256" key="1">
    <source>
        <dbReference type="SAM" id="MobiDB-lite"/>
    </source>
</evidence>
<dbReference type="SUPFAM" id="SSF50978">
    <property type="entry name" value="WD40 repeat-like"/>
    <property type="match status" value="1"/>
</dbReference>
<dbReference type="SMART" id="SM00320">
    <property type="entry name" value="WD40"/>
    <property type="match status" value="2"/>
</dbReference>
<dbReference type="InterPro" id="IPR010730">
    <property type="entry name" value="HET"/>
</dbReference>
<comment type="caution">
    <text evidence="3">The sequence shown here is derived from an EMBL/GenBank/DDBJ whole genome shotgun (WGS) entry which is preliminary data.</text>
</comment>
<dbReference type="InterPro" id="IPR015943">
    <property type="entry name" value="WD40/YVTN_repeat-like_dom_sf"/>
</dbReference>
<dbReference type="Pfam" id="PF26639">
    <property type="entry name" value="Het-6_barrel"/>
    <property type="match status" value="1"/>
</dbReference>